<keyword evidence="7" id="KW-0472">Membrane</keyword>
<evidence type="ECO:0000256" key="4">
    <source>
        <dbReference type="ARBA" id="ARBA00023180"/>
    </source>
</evidence>
<feature type="compositionally biased region" description="Acidic residues" evidence="6">
    <location>
        <begin position="664"/>
        <end position="674"/>
    </location>
</feature>
<evidence type="ECO:0000256" key="6">
    <source>
        <dbReference type="SAM" id="MobiDB-lite"/>
    </source>
</evidence>
<evidence type="ECO:0000313" key="9">
    <source>
        <dbReference type="EMBL" id="KAK7898486.1"/>
    </source>
</evidence>
<evidence type="ECO:0000256" key="3">
    <source>
        <dbReference type="ARBA" id="ARBA00023157"/>
    </source>
</evidence>
<feature type="disulfide bond" evidence="5">
    <location>
        <begin position="323"/>
        <end position="387"/>
    </location>
</feature>
<feature type="region of interest" description="Disordered" evidence="6">
    <location>
        <begin position="615"/>
        <end position="674"/>
    </location>
</feature>
<evidence type="ECO:0000313" key="10">
    <source>
        <dbReference type="Proteomes" id="UP001460270"/>
    </source>
</evidence>
<dbReference type="SMART" id="SM00202">
    <property type="entry name" value="SR"/>
    <property type="match status" value="2"/>
</dbReference>
<dbReference type="PANTHER" id="PTHR47653">
    <property type="entry name" value="PROTEIN BARK BEETLE"/>
    <property type="match status" value="1"/>
</dbReference>
<feature type="disulfide bond" evidence="5">
    <location>
        <begin position="336"/>
        <end position="397"/>
    </location>
</feature>
<feature type="domain" description="SRCR" evidence="8">
    <location>
        <begin position="298"/>
        <end position="398"/>
    </location>
</feature>
<dbReference type="SUPFAM" id="SSF56487">
    <property type="entry name" value="SRCR-like"/>
    <property type="match status" value="2"/>
</dbReference>
<keyword evidence="7" id="KW-1133">Transmembrane helix</keyword>
<dbReference type="GO" id="GO:0045217">
    <property type="term" value="P:cell-cell junction maintenance"/>
    <property type="evidence" value="ECO:0007669"/>
    <property type="project" value="TreeGrafter"/>
</dbReference>
<protein>
    <recommendedName>
        <fullName evidence="8">SRCR domain-containing protein</fullName>
    </recommendedName>
</protein>
<dbReference type="InterPro" id="IPR053243">
    <property type="entry name" value="SJ_maturation_regulator"/>
</dbReference>
<sequence>MNTFAPQMIDSCARIQRKAPAVTKREWMKSPIRREKRTEITQTVITRDDMELIKGFLLLQICFSCQALLNSTTQTPATNSSVTPEGNFTQLEETVEEIPYVKSLSGKCRWTLKLPNDSSLEVHVDAELADKLALQICWELGCGGVYDVKKKTNPSNHSCFSECHYETGNLQNCSHRVAQDCVVISEAVCGAHMVRLSGGVDRCAGRVELWRDGQWGSVCDDNFDLAEADVVCRQAGCGYALNVSGQDGLFPPGRGQVLLDDLNCNGTELNLWDCPATEETDCGHKEDAGVVCSEMRAVRLSGGLDRCSGKVEIHRNGTWGTVCENCWNKDLASTVCSMLQCDSFPRNYSGFDPPFSHNNGPQYYYHGCPTSSTMWECREFVNIKHLCAQSYAAAVVCNNSLGLPVATTASPSVTTEMVPEVTTHSADSVMSLSSLPLLSLASVSLLLLVFLIVNTVLCCHYKSRHAFLVQQSHVNLSSKSKQRGNSYEDSVNLTKVSSNPAAQAEVSARPLWMQLSNVDSTSAQTDSFQPSFSTFRMFCKLLLLSWFCCLHCASDSSLIASTADSQRFRADGNPLMKPLDRLHEEASEPFHGDLGAFSNSNGADFRPLSIIKSDSFDTSSTSSEETYKNTDFHSDRPLCPGSQDKEDDEGPIYSPVSPETDTSSGEDYDDVDTV</sequence>
<dbReference type="Pfam" id="PF00530">
    <property type="entry name" value="SRCR"/>
    <property type="match status" value="2"/>
</dbReference>
<feature type="transmembrane region" description="Helical" evidence="7">
    <location>
        <begin position="435"/>
        <end position="457"/>
    </location>
</feature>
<dbReference type="Proteomes" id="UP001460270">
    <property type="component" value="Unassembled WGS sequence"/>
</dbReference>
<evidence type="ECO:0000256" key="2">
    <source>
        <dbReference type="ARBA" id="ARBA00022737"/>
    </source>
</evidence>
<proteinExistence type="predicted"/>
<dbReference type="InterPro" id="IPR036772">
    <property type="entry name" value="SRCR-like_dom_sf"/>
</dbReference>
<dbReference type="EMBL" id="JBBPFD010000014">
    <property type="protein sequence ID" value="KAK7898486.1"/>
    <property type="molecule type" value="Genomic_DNA"/>
</dbReference>
<feature type="disulfide bond" evidence="5">
    <location>
        <begin position="264"/>
        <end position="274"/>
    </location>
</feature>
<keyword evidence="2" id="KW-0677">Repeat</keyword>
<feature type="domain" description="SRCR" evidence="8">
    <location>
        <begin position="194"/>
        <end position="293"/>
    </location>
</feature>
<keyword evidence="4" id="KW-0325">Glycoprotein</keyword>
<dbReference type="InterPro" id="IPR001190">
    <property type="entry name" value="SRCR"/>
</dbReference>
<keyword evidence="7" id="KW-0812">Transmembrane</keyword>
<accession>A0AAW0NE21</accession>
<keyword evidence="10" id="KW-1185">Reference proteome</keyword>
<evidence type="ECO:0000256" key="1">
    <source>
        <dbReference type="ARBA" id="ARBA00022729"/>
    </source>
</evidence>
<dbReference type="Gene3D" id="3.10.250.10">
    <property type="entry name" value="SRCR-like domain"/>
    <property type="match status" value="2"/>
</dbReference>
<dbReference type="PRINTS" id="PR00258">
    <property type="entry name" value="SPERACTRCPTR"/>
</dbReference>
<dbReference type="PROSITE" id="PS00420">
    <property type="entry name" value="SRCR_1"/>
    <property type="match status" value="1"/>
</dbReference>
<feature type="compositionally biased region" description="Basic and acidic residues" evidence="6">
    <location>
        <begin position="625"/>
        <end position="636"/>
    </location>
</feature>
<keyword evidence="1" id="KW-0732">Signal</keyword>
<evidence type="ECO:0000259" key="8">
    <source>
        <dbReference type="PROSITE" id="PS50287"/>
    </source>
</evidence>
<comment type="caution">
    <text evidence="5">Lacks conserved residue(s) required for the propagation of feature annotation.</text>
</comment>
<dbReference type="FunFam" id="3.10.250.10:FF:000009">
    <property type="entry name" value="WC1"/>
    <property type="match status" value="1"/>
</dbReference>
<gene>
    <name evidence="9" type="ORF">WMY93_019339</name>
</gene>
<evidence type="ECO:0000256" key="5">
    <source>
        <dbReference type="PROSITE-ProRule" id="PRU00196"/>
    </source>
</evidence>
<dbReference type="PANTHER" id="PTHR47653:SF1">
    <property type="entry name" value="DELETED IN MALIGNANT BRAIN TUMORS 1 PROTEIN"/>
    <property type="match status" value="1"/>
</dbReference>
<dbReference type="GO" id="GO:0016020">
    <property type="term" value="C:membrane"/>
    <property type="evidence" value="ECO:0007669"/>
    <property type="project" value="InterPro"/>
</dbReference>
<evidence type="ECO:0000256" key="7">
    <source>
        <dbReference type="SAM" id="Phobius"/>
    </source>
</evidence>
<dbReference type="AlphaFoldDB" id="A0AAW0NE21"/>
<comment type="caution">
    <text evidence="9">The sequence shown here is derived from an EMBL/GenBank/DDBJ whole genome shotgun (WGS) entry which is preliminary data.</text>
</comment>
<keyword evidence="3 5" id="KW-1015">Disulfide bond</keyword>
<dbReference type="PROSITE" id="PS50287">
    <property type="entry name" value="SRCR_2"/>
    <property type="match status" value="2"/>
</dbReference>
<reference evidence="10" key="1">
    <citation type="submission" date="2024-04" db="EMBL/GenBank/DDBJ databases">
        <title>Salinicola lusitanus LLJ914,a marine bacterium isolated from the Okinawa Trough.</title>
        <authorList>
            <person name="Li J."/>
        </authorList>
    </citation>
    <scope>NUCLEOTIDE SEQUENCE [LARGE SCALE GENOMIC DNA]</scope>
</reference>
<name>A0AAW0NE21_9GOBI</name>
<organism evidence="9 10">
    <name type="scientific">Mugilogobius chulae</name>
    <name type="common">yellowstripe goby</name>
    <dbReference type="NCBI Taxonomy" id="88201"/>
    <lineage>
        <taxon>Eukaryota</taxon>
        <taxon>Metazoa</taxon>
        <taxon>Chordata</taxon>
        <taxon>Craniata</taxon>
        <taxon>Vertebrata</taxon>
        <taxon>Euteleostomi</taxon>
        <taxon>Actinopterygii</taxon>
        <taxon>Neopterygii</taxon>
        <taxon>Teleostei</taxon>
        <taxon>Neoteleostei</taxon>
        <taxon>Acanthomorphata</taxon>
        <taxon>Gobiaria</taxon>
        <taxon>Gobiiformes</taxon>
        <taxon>Gobioidei</taxon>
        <taxon>Gobiidae</taxon>
        <taxon>Gobionellinae</taxon>
        <taxon>Mugilogobius</taxon>
    </lineage>
</organism>